<gene>
    <name evidence="2" type="ORF">CKO31_16845</name>
</gene>
<sequence length="71" mass="8440">MRQGFEQVDKRFDEMLKRRGRQFLWVIGFIATSRWRRAWLMRPLGHGRDTDPPAARSRPSGHAPRKSRALH</sequence>
<evidence type="ECO:0008006" key="4">
    <source>
        <dbReference type="Google" id="ProtNLM"/>
    </source>
</evidence>
<organism evidence="2 3">
    <name type="scientific">Thiohalocapsa halophila</name>
    <dbReference type="NCBI Taxonomy" id="69359"/>
    <lineage>
        <taxon>Bacteria</taxon>
        <taxon>Pseudomonadati</taxon>
        <taxon>Pseudomonadota</taxon>
        <taxon>Gammaproteobacteria</taxon>
        <taxon>Chromatiales</taxon>
        <taxon>Chromatiaceae</taxon>
        <taxon>Thiohalocapsa</taxon>
    </lineage>
</organism>
<keyword evidence="3" id="KW-1185">Reference proteome</keyword>
<comment type="caution">
    <text evidence="2">The sequence shown here is derived from an EMBL/GenBank/DDBJ whole genome shotgun (WGS) entry which is preliminary data.</text>
</comment>
<accession>A0ABS1CKB3</accession>
<dbReference type="EMBL" id="NRRV01000046">
    <property type="protein sequence ID" value="MBK1632374.1"/>
    <property type="molecule type" value="Genomic_DNA"/>
</dbReference>
<proteinExistence type="predicted"/>
<reference evidence="2 3" key="1">
    <citation type="journal article" date="2020" name="Microorganisms">
        <title>Osmotic Adaptation and Compatible Solute Biosynthesis of Phototrophic Bacteria as Revealed from Genome Analyses.</title>
        <authorList>
            <person name="Imhoff J.F."/>
            <person name="Rahn T."/>
            <person name="Kunzel S."/>
            <person name="Keller A."/>
            <person name="Neulinger S.C."/>
        </authorList>
    </citation>
    <scope>NUCLEOTIDE SEQUENCE [LARGE SCALE GENOMIC DNA]</scope>
    <source>
        <strain evidence="2 3">DSM 6210</strain>
    </source>
</reference>
<feature type="region of interest" description="Disordered" evidence="1">
    <location>
        <begin position="46"/>
        <end position="71"/>
    </location>
</feature>
<evidence type="ECO:0000313" key="3">
    <source>
        <dbReference type="Proteomes" id="UP000748752"/>
    </source>
</evidence>
<dbReference type="Proteomes" id="UP000748752">
    <property type="component" value="Unassembled WGS sequence"/>
</dbReference>
<protein>
    <recommendedName>
        <fullName evidence="4">Transposase</fullName>
    </recommendedName>
</protein>
<name>A0ABS1CKB3_9GAMM</name>
<evidence type="ECO:0000313" key="2">
    <source>
        <dbReference type="EMBL" id="MBK1632374.1"/>
    </source>
</evidence>
<evidence type="ECO:0000256" key="1">
    <source>
        <dbReference type="SAM" id="MobiDB-lite"/>
    </source>
</evidence>